<proteinExistence type="predicted"/>
<feature type="compositionally biased region" description="Basic and acidic residues" evidence="1">
    <location>
        <begin position="84"/>
        <end position="99"/>
    </location>
</feature>
<dbReference type="EMBL" id="JBICBT010000216">
    <property type="protein sequence ID" value="KAL3120273.1"/>
    <property type="molecule type" value="Genomic_DNA"/>
</dbReference>
<dbReference type="AlphaFoldDB" id="A0ABD2LYF0"/>
<protein>
    <submittedName>
        <fullName evidence="2">Uncharacterized protein</fullName>
    </submittedName>
</protein>
<organism evidence="2 3">
    <name type="scientific">Heterodera trifolii</name>
    <dbReference type="NCBI Taxonomy" id="157864"/>
    <lineage>
        <taxon>Eukaryota</taxon>
        <taxon>Metazoa</taxon>
        <taxon>Ecdysozoa</taxon>
        <taxon>Nematoda</taxon>
        <taxon>Chromadorea</taxon>
        <taxon>Rhabditida</taxon>
        <taxon>Tylenchina</taxon>
        <taxon>Tylenchomorpha</taxon>
        <taxon>Tylenchoidea</taxon>
        <taxon>Heteroderidae</taxon>
        <taxon>Heteroderinae</taxon>
        <taxon>Heterodera</taxon>
    </lineage>
</organism>
<evidence type="ECO:0000256" key="1">
    <source>
        <dbReference type="SAM" id="MobiDB-lite"/>
    </source>
</evidence>
<evidence type="ECO:0000313" key="3">
    <source>
        <dbReference type="Proteomes" id="UP001620626"/>
    </source>
</evidence>
<comment type="caution">
    <text evidence="2">The sequence shown here is derived from an EMBL/GenBank/DDBJ whole genome shotgun (WGS) entry which is preliminary data.</text>
</comment>
<reference evidence="2 3" key="1">
    <citation type="submission" date="2024-10" db="EMBL/GenBank/DDBJ databases">
        <authorList>
            <person name="Kim D."/>
        </authorList>
    </citation>
    <scope>NUCLEOTIDE SEQUENCE [LARGE SCALE GENOMIC DNA]</scope>
    <source>
        <strain evidence="2">BH-2024</strain>
    </source>
</reference>
<feature type="region of interest" description="Disordered" evidence="1">
    <location>
        <begin position="65"/>
        <end position="99"/>
    </location>
</feature>
<sequence>MSKHMSLLVDLKTMVEAKKVSGKDTLLDKYQDRILTTPAKSNDDSSSNNCWRSRFQKAPHFWPAADRARRSGAAASQAHRTRPRWCDRIADQEEKTDQW</sequence>
<gene>
    <name evidence="2" type="ORF">niasHT_010052</name>
</gene>
<name>A0ABD2LYF0_9BILA</name>
<dbReference type="Proteomes" id="UP001620626">
    <property type="component" value="Unassembled WGS sequence"/>
</dbReference>
<accession>A0ABD2LYF0</accession>
<keyword evidence="3" id="KW-1185">Reference proteome</keyword>
<evidence type="ECO:0000313" key="2">
    <source>
        <dbReference type="EMBL" id="KAL3120273.1"/>
    </source>
</evidence>